<gene>
    <name evidence="2" type="ORF">PsYK624_048310</name>
</gene>
<evidence type="ECO:0000313" key="3">
    <source>
        <dbReference type="Proteomes" id="UP000703269"/>
    </source>
</evidence>
<feature type="compositionally biased region" description="Basic residues" evidence="1">
    <location>
        <begin position="707"/>
        <end position="716"/>
    </location>
</feature>
<feature type="compositionally biased region" description="Polar residues" evidence="1">
    <location>
        <begin position="1"/>
        <end position="12"/>
    </location>
</feature>
<dbReference type="EMBL" id="BPQB01000010">
    <property type="protein sequence ID" value="GJE88748.1"/>
    <property type="molecule type" value="Genomic_DNA"/>
</dbReference>
<sequence length="742" mass="79794">MDLTQRTYSNLSELGDLSDSEWLDIPSSRASEDGDYDSDREDAEGRPASRHSFSSLASSSDEVVEGWEGLIEDGAEETPLVGTDQPTDYVFTTADGEHDVRAPSSEDEADPEDERVKAALDQSMMSTLSSSRSNSLNNSMQTSIVHSTRSLRLSFPDPTTSRLESLNNSFEQLSAEDAETAPSDGLPAPSEGAADVTVCPPEPEVEAQTAVDEHAFDAFVPPSGTAFDVILYGSSLMSKTAFIDSLLDKWALGSGLITTKKAACEPRTVVHTFKGFEGGCAVERTVAVIDKTGLDLFKAESSPSGRSLAVVFLPSFSELSLPDHTLYLPVMMASVGEYLGATDYLLEAEQQWISQDIPSSKLTTFSRPSFPIVEQDVAEDATCGQVEHALRRLSAQPIRKALPKVSAHAITIMTILSMVLAYIVNGTMSAPDARRFSTSAVTSPLLNLLRPDSTTINKSLSTPILAITSSTSAISLSSLKDFEMAIFKPSSSSPDVVVESTSQAVQPTASSSSAATVPAPTVVDGPAECECGCGLVTWPAKTETTELIIRPTGSGLSILTNTISSVSVIPSHIPMSGKGKGKAVPEDHTLYAVSTRMANALSEYFGFSPLAQAIATDVQELIVAVDQLAQAISRSAALALEQSRAAVAVLAGELRQRNERAKERAREIRGVGEAWVANMKEHLRARAQTARENAQRIKHRMSDGRKARSTRRAERRRLRQVMRAEKLERRAERMAEKVMAAA</sequence>
<protein>
    <submittedName>
        <fullName evidence="2">Uncharacterized protein</fullName>
    </submittedName>
</protein>
<evidence type="ECO:0000313" key="2">
    <source>
        <dbReference type="EMBL" id="GJE88748.1"/>
    </source>
</evidence>
<comment type="caution">
    <text evidence="2">The sequence shown here is derived from an EMBL/GenBank/DDBJ whole genome shotgun (WGS) entry which is preliminary data.</text>
</comment>
<keyword evidence="3" id="KW-1185">Reference proteome</keyword>
<feature type="compositionally biased region" description="Acidic residues" evidence="1">
    <location>
        <begin position="62"/>
        <end position="76"/>
    </location>
</feature>
<accession>A0A9P3G5P1</accession>
<dbReference type="OrthoDB" id="3256495at2759"/>
<feature type="region of interest" description="Disordered" evidence="1">
    <location>
        <begin position="175"/>
        <end position="196"/>
    </location>
</feature>
<evidence type="ECO:0000256" key="1">
    <source>
        <dbReference type="SAM" id="MobiDB-lite"/>
    </source>
</evidence>
<dbReference type="AlphaFoldDB" id="A0A9P3G5P1"/>
<name>A0A9P3G5P1_9APHY</name>
<organism evidence="2 3">
    <name type="scientific">Phanerochaete sordida</name>
    <dbReference type="NCBI Taxonomy" id="48140"/>
    <lineage>
        <taxon>Eukaryota</taxon>
        <taxon>Fungi</taxon>
        <taxon>Dikarya</taxon>
        <taxon>Basidiomycota</taxon>
        <taxon>Agaricomycotina</taxon>
        <taxon>Agaricomycetes</taxon>
        <taxon>Polyporales</taxon>
        <taxon>Phanerochaetaceae</taxon>
        <taxon>Phanerochaete</taxon>
    </lineage>
</organism>
<feature type="region of interest" description="Disordered" evidence="1">
    <location>
        <begin position="691"/>
        <end position="716"/>
    </location>
</feature>
<feature type="compositionally biased region" description="Low complexity" evidence="1">
    <location>
        <begin position="50"/>
        <end position="60"/>
    </location>
</feature>
<feature type="compositionally biased region" description="Acidic residues" evidence="1">
    <location>
        <begin position="33"/>
        <end position="42"/>
    </location>
</feature>
<dbReference type="Proteomes" id="UP000703269">
    <property type="component" value="Unassembled WGS sequence"/>
</dbReference>
<proteinExistence type="predicted"/>
<reference evidence="2 3" key="1">
    <citation type="submission" date="2021-08" db="EMBL/GenBank/DDBJ databases">
        <title>Draft Genome Sequence of Phanerochaete sordida strain YK-624.</title>
        <authorList>
            <person name="Mori T."/>
            <person name="Dohra H."/>
            <person name="Suzuki T."/>
            <person name="Kawagishi H."/>
            <person name="Hirai H."/>
        </authorList>
    </citation>
    <scope>NUCLEOTIDE SEQUENCE [LARGE SCALE GENOMIC DNA]</scope>
    <source>
        <strain evidence="2 3">YK-624</strain>
    </source>
</reference>
<feature type="region of interest" description="Disordered" evidence="1">
    <location>
        <begin position="1"/>
        <end position="115"/>
    </location>
</feature>